<sequence>MADGESVRDDYVDIDEVEASMTRELKYYWSLGEILCSGSEFCLIYKVPEHIREADRSAYEPIILSVGPYHRRTPSLQAADKEKWNCLDYILKLNRGRRLLDYLQAVKEVEQQARNCYSEEVRMGRQQFLQMLLLDGCFVLVSLHGTTGIAPPAPQQQQQQGGEFAADENEQTGQWYTNYVMHDLLLLENQIPFFVVRRIYDVLAGKDAGAAAPAEGIVGYIEDVLSYYPRAIRRPDRPTEFHHLLHLCHMYFRPSPRPEHDECDRGSSAYFRRFLSFGRRYFRLCRRDDGSGEKSDCDGQQMDLLQASQQRWRRAAQYYEAGVEFRRKEFDAAEPHSLLDVEFRDGVVEVPCLPIDENTGSLFRNFVALEQTCPRFGNDFTTYVIFMSQLISTPEDVALLAQRGVVVHQLRSDKEVSTLFTKLSRDVVFDFNREHYLKRIHRAVEAHYASRLNRWMSWLRQNHFSNPWLGLAALAATVVLFCTAVQTLTAVFSYVNPPTDNSSEPAS</sequence>
<evidence type="ECO:0000313" key="2">
    <source>
        <dbReference type="RefSeq" id="XP_020098992.1"/>
    </source>
</evidence>
<name>A0A6P5FTJ4_ANACO</name>
<dbReference type="Pfam" id="PF03140">
    <property type="entry name" value="DUF247"/>
    <property type="match status" value="1"/>
</dbReference>
<organism evidence="1 2">
    <name type="scientific">Ananas comosus</name>
    <name type="common">Pineapple</name>
    <name type="synonym">Ananas ananas</name>
    <dbReference type="NCBI Taxonomy" id="4615"/>
    <lineage>
        <taxon>Eukaryota</taxon>
        <taxon>Viridiplantae</taxon>
        <taxon>Streptophyta</taxon>
        <taxon>Embryophyta</taxon>
        <taxon>Tracheophyta</taxon>
        <taxon>Spermatophyta</taxon>
        <taxon>Magnoliopsida</taxon>
        <taxon>Liliopsida</taxon>
        <taxon>Poales</taxon>
        <taxon>Bromeliaceae</taxon>
        <taxon>Bromelioideae</taxon>
        <taxon>Ananas</taxon>
    </lineage>
</organism>
<dbReference type="PANTHER" id="PTHR31170:SF18">
    <property type="entry name" value="(WILD MALAYSIAN BANANA) HYPOTHETICAL PROTEIN"/>
    <property type="match status" value="1"/>
</dbReference>
<dbReference type="Proteomes" id="UP000515123">
    <property type="component" value="Linkage group 11"/>
</dbReference>
<dbReference type="PANTHER" id="PTHR31170">
    <property type="entry name" value="BNAC04G53230D PROTEIN"/>
    <property type="match status" value="1"/>
</dbReference>
<dbReference type="GeneID" id="109717554"/>
<gene>
    <name evidence="2" type="primary">LOC109717554</name>
</gene>
<protein>
    <submittedName>
        <fullName evidence="2">UPF0481 protein At3g47200-like</fullName>
    </submittedName>
</protein>
<dbReference type="OrthoDB" id="672127at2759"/>
<reference evidence="2" key="2">
    <citation type="submission" date="2025-08" db="UniProtKB">
        <authorList>
            <consortium name="RefSeq"/>
        </authorList>
    </citation>
    <scope>IDENTIFICATION</scope>
    <source>
        <tissue evidence="2">Leaf</tissue>
    </source>
</reference>
<evidence type="ECO:0000313" key="1">
    <source>
        <dbReference type="Proteomes" id="UP000515123"/>
    </source>
</evidence>
<accession>A0A6P5FTJ4</accession>
<reference evidence="1" key="1">
    <citation type="journal article" date="2015" name="Nat. Genet.">
        <title>The pineapple genome and the evolution of CAM photosynthesis.</title>
        <authorList>
            <person name="Ming R."/>
            <person name="VanBuren R."/>
            <person name="Wai C.M."/>
            <person name="Tang H."/>
            <person name="Schatz M.C."/>
            <person name="Bowers J.E."/>
            <person name="Lyons E."/>
            <person name="Wang M.L."/>
            <person name="Chen J."/>
            <person name="Biggers E."/>
            <person name="Zhang J."/>
            <person name="Huang L."/>
            <person name="Zhang L."/>
            <person name="Miao W."/>
            <person name="Zhang J."/>
            <person name="Ye Z."/>
            <person name="Miao C."/>
            <person name="Lin Z."/>
            <person name="Wang H."/>
            <person name="Zhou H."/>
            <person name="Yim W.C."/>
            <person name="Priest H.D."/>
            <person name="Zheng C."/>
            <person name="Woodhouse M."/>
            <person name="Edger P.P."/>
            <person name="Guyot R."/>
            <person name="Guo H.B."/>
            <person name="Guo H."/>
            <person name="Zheng G."/>
            <person name="Singh R."/>
            <person name="Sharma A."/>
            <person name="Min X."/>
            <person name="Zheng Y."/>
            <person name="Lee H."/>
            <person name="Gurtowski J."/>
            <person name="Sedlazeck F.J."/>
            <person name="Harkess A."/>
            <person name="McKain M.R."/>
            <person name="Liao Z."/>
            <person name="Fang J."/>
            <person name="Liu J."/>
            <person name="Zhang X."/>
            <person name="Zhang Q."/>
            <person name="Hu W."/>
            <person name="Qin Y."/>
            <person name="Wang K."/>
            <person name="Chen L.Y."/>
            <person name="Shirley N."/>
            <person name="Lin Y.R."/>
            <person name="Liu L.Y."/>
            <person name="Hernandez A.G."/>
            <person name="Wright C.L."/>
            <person name="Bulone V."/>
            <person name="Tuskan G.A."/>
            <person name="Heath K."/>
            <person name="Zee F."/>
            <person name="Moore P.H."/>
            <person name="Sunkar R."/>
            <person name="Leebens-Mack J.H."/>
            <person name="Mockler T."/>
            <person name="Bennetzen J.L."/>
            <person name="Freeling M."/>
            <person name="Sankoff D."/>
            <person name="Paterson A.H."/>
            <person name="Zhu X."/>
            <person name="Yang X."/>
            <person name="Smith J.A."/>
            <person name="Cushman J.C."/>
            <person name="Paull R.E."/>
            <person name="Yu Q."/>
        </authorList>
    </citation>
    <scope>NUCLEOTIDE SEQUENCE [LARGE SCALE GENOMIC DNA]</scope>
    <source>
        <strain evidence="1">cv. F153</strain>
    </source>
</reference>
<dbReference type="AlphaFoldDB" id="A0A6P5FTJ4"/>
<dbReference type="RefSeq" id="XP_020098992.1">
    <property type="nucleotide sequence ID" value="XM_020243403.1"/>
</dbReference>
<dbReference type="Gramene" id="Aco018744.1.mrna1">
    <property type="protein sequence ID" value="Aco018744.1.mrna1.cds1"/>
    <property type="gene ID" value="Aco018744.1.path1"/>
</dbReference>
<keyword evidence="1" id="KW-1185">Reference proteome</keyword>
<proteinExistence type="predicted"/>
<dbReference type="InterPro" id="IPR004158">
    <property type="entry name" value="DUF247_pln"/>
</dbReference>